<dbReference type="OrthoDB" id="341858at2"/>
<proteinExistence type="predicted"/>
<dbReference type="InterPro" id="IPR038740">
    <property type="entry name" value="BioF2-like_GNAT_dom"/>
</dbReference>
<organism evidence="2 3">
    <name type="scientific">Falsiruegeria litorea R37</name>
    <dbReference type="NCBI Taxonomy" id="1200284"/>
    <lineage>
        <taxon>Bacteria</taxon>
        <taxon>Pseudomonadati</taxon>
        <taxon>Pseudomonadota</taxon>
        <taxon>Alphaproteobacteria</taxon>
        <taxon>Rhodobacterales</taxon>
        <taxon>Roseobacteraceae</taxon>
        <taxon>Falsiruegeria</taxon>
    </lineage>
</organism>
<dbReference type="InterPro" id="IPR016181">
    <property type="entry name" value="Acyl_CoA_acyltransferase"/>
</dbReference>
<keyword evidence="3" id="KW-1185">Reference proteome</keyword>
<dbReference type="Gene3D" id="3.40.630.30">
    <property type="match status" value="1"/>
</dbReference>
<dbReference type="Pfam" id="PF13480">
    <property type="entry name" value="Acetyltransf_6"/>
    <property type="match status" value="1"/>
</dbReference>
<sequence>MFDFAAAAPHPALQQSPEFASALAYTGRAPLKLSDGTLALQRGPLLMLPRYQAPARVLPDILVNQRRPVLLNPDFRDPDIEKIGAVPLIGPATTAELSLTGDLRAQLHQKWRNRLKHAEMQNLRVTRQNMPIDPAHWLLSADAAQQRTRRYRSWPAPLNCAFAKANPGQAKLFTAFAGKTPLAGLLLLRHGSVATYQIAHTTARGRHHSAQNLLLWCAMTWAARKDMQRLDLGLISTEDAPGLARFKLGTGAKPRKLGGTWIWWPPLGKTLRPLAAWDAKLMRDDWTG</sequence>
<protein>
    <submittedName>
        <fullName evidence="2">FemAB family protein</fullName>
    </submittedName>
</protein>
<dbReference type="PANTHER" id="PTHR36174:SF1">
    <property type="entry name" value="LIPID II:GLYCINE GLYCYLTRANSFERASE"/>
    <property type="match status" value="1"/>
</dbReference>
<dbReference type="SUPFAM" id="SSF55729">
    <property type="entry name" value="Acyl-CoA N-acyltransferases (Nat)"/>
    <property type="match status" value="1"/>
</dbReference>
<evidence type="ECO:0000313" key="2">
    <source>
        <dbReference type="EMBL" id="SLN43901.1"/>
    </source>
</evidence>
<name>A0A1Y5SS05_9RHOB</name>
<dbReference type="PANTHER" id="PTHR36174">
    <property type="entry name" value="LIPID II:GLYCINE GLYCYLTRANSFERASE"/>
    <property type="match status" value="1"/>
</dbReference>
<dbReference type="RefSeq" id="WP_085795799.1">
    <property type="nucleotide sequence ID" value="NZ_FWFO01000001.1"/>
</dbReference>
<reference evidence="2 3" key="1">
    <citation type="submission" date="2017-03" db="EMBL/GenBank/DDBJ databases">
        <authorList>
            <person name="Afonso C.L."/>
            <person name="Miller P.J."/>
            <person name="Scott M.A."/>
            <person name="Spackman E."/>
            <person name="Goraichik I."/>
            <person name="Dimitrov K.M."/>
            <person name="Suarez D.L."/>
            <person name="Swayne D.E."/>
        </authorList>
    </citation>
    <scope>NUCLEOTIDE SEQUENCE [LARGE SCALE GENOMIC DNA]</scope>
    <source>
        <strain evidence="2 3">CECT 7639</strain>
    </source>
</reference>
<dbReference type="InterPro" id="IPR050644">
    <property type="entry name" value="PG_Glycine_Bridge_Synth"/>
</dbReference>
<evidence type="ECO:0000259" key="1">
    <source>
        <dbReference type="Pfam" id="PF13480"/>
    </source>
</evidence>
<evidence type="ECO:0000313" key="3">
    <source>
        <dbReference type="Proteomes" id="UP000193077"/>
    </source>
</evidence>
<dbReference type="AlphaFoldDB" id="A0A1Y5SS05"/>
<gene>
    <name evidence="2" type="ORF">TRL7639_02311</name>
</gene>
<accession>A0A1Y5SS05</accession>
<dbReference type="EMBL" id="FWFO01000001">
    <property type="protein sequence ID" value="SLN43901.1"/>
    <property type="molecule type" value="Genomic_DNA"/>
</dbReference>
<dbReference type="Proteomes" id="UP000193077">
    <property type="component" value="Unassembled WGS sequence"/>
</dbReference>
<feature type="domain" description="BioF2-like acetyltransferase" evidence="1">
    <location>
        <begin position="121"/>
        <end position="234"/>
    </location>
</feature>